<protein>
    <recommendedName>
        <fullName evidence="3">DUF3501 family protein</fullName>
    </recommendedName>
</protein>
<evidence type="ECO:0000313" key="2">
    <source>
        <dbReference type="Proteomes" id="UP000032336"/>
    </source>
</evidence>
<dbReference type="InterPro" id="IPR021890">
    <property type="entry name" value="DUF3501"/>
</dbReference>
<accession>A0A0D8FU05</accession>
<evidence type="ECO:0008006" key="3">
    <source>
        <dbReference type="Google" id="ProtNLM"/>
    </source>
</evidence>
<dbReference type="STRING" id="1121877.FEAC_15370"/>
<dbReference type="Pfam" id="PF12007">
    <property type="entry name" value="DUF3501"/>
    <property type="match status" value="1"/>
</dbReference>
<organism evidence="1 2">
    <name type="scientific">Ferrimicrobium acidiphilum DSM 19497</name>
    <dbReference type="NCBI Taxonomy" id="1121877"/>
    <lineage>
        <taxon>Bacteria</taxon>
        <taxon>Bacillati</taxon>
        <taxon>Actinomycetota</taxon>
        <taxon>Acidimicrobiia</taxon>
        <taxon>Acidimicrobiales</taxon>
        <taxon>Acidimicrobiaceae</taxon>
        <taxon>Ferrimicrobium</taxon>
    </lineage>
</organism>
<dbReference type="OrthoDB" id="9780579at2"/>
<comment type="caution">
    <text evidence="1">The sequence shown here is derived from an EMBL/GenBank/DDBJ whole genome shotgun (WGS) entry which is preliminary data.</text>
</comment>
<dbReference type="eggNOG" id="COG0247">
    <property type="taxonomic scope" value="Bacteria"/>
</dbReference>
<proteinExistence type="predicted"/>
<gene>
    <name evidence="1" type="ORF">FEAC_15370</name>
</gene>
<name>A0A0D8FU05_9ACTN</name>
<dbReference type="Proteomes" id="UP000032336">
    <property type="component" value="Unassembled WGS sequence"/>
</dbReference>
<reference evidence="1 2" key="1">
    <citation type="submission" date="2015-01" db="EMBL/GenBank/DDBJ databases">
        <title>Draft genome of the acidophilic iron oxidizer Ferrimicrobium acidiphilum strain T23.</title>
        <authorList>
            <person name="Poehlein A."/>
            <person name="Eisen S."/>
            <person name="Schloemann M."/>
            <person name="Johnson B.D."/>
            <person name="Daniel R."/>
            <person name="Muehling M."/>
        </authorList>
    </citation>
    <scope>NUCLEOTIDE SEQUENCE [LARGE SCALE GENOMIC DNA]</scope>
    <source>
        <strain evidence="1 2">T23</strain>
    </source>
</reference>
<dbReference type="EMBL" id="JXUW01000012">
    <property type="protein sequence ID" value="KJE76750.1"/>
    <property type="molecule type" value="Genomic_DNA"/>
</dbReference>
<dbReference type="AlphaFoldDB" id="A0A0D8FU05"/>
<sequence>MMRTLTVNDILDLRAYEKVRSELRQEVIDLKRVRRVALGPILSIVFENKTTMLFQVQEMARAERMMRDQDIQAELDVYNELIPDHNELVATLFVELTSKAELEEWLPKLAGLERSLELSVGEVVVPGIVDASHAEQLSRSDITASVHYLRFQLPAEAASSFLEGDVHLRVRHSAYEADTSFDRELKWSLMTDWQIG</sequence>
<keyword evidence="2" id="KW-1185">Reference proteome</keyword>
<evidence type="ECO:0000313" key="1">
    <source>
        <dbReference type="EMBL" id="KJE76750.1"/>
    </source>
</evidence>